<dbReference type="PANTHER" id="PTHR43723:SF1">
    <property type="entry name" value="COBALT TRANSPORT PROTEIN CBIQ"/>
    <property type="match status" value="1"/>
</dbReference>
<dbReference type="Pfam" id="PF02361">
    <property type="entry name" value="CbiQ"/>
    <property type="match status" value="1"/>
</dbReference>
<evidence type="ECO:0000256" key="1">
    <source>
        <dbReference type="ARBA" id="ARBA00004141"/>
    </source>
</evidence>
<evidence type="ECO:0000313" key="7">
    <source>
        <dbReference type="Proteomes" id="UP001248323"/>
    </source>
</evidence>
<keyword evidence="2 5" id="KW-0812">Transmembrane</keyword>
<keyword evidence="3 5" id="KW-1133">Transmembrane helix</keyword>
<organism evidence="6 7">
    <name type="scientific">Streptococcus parasanguinis</name>
    <dbReference type="NCBI Taxonomy" id="1318"/>
    <lineage>
        <taxon>Bacteria</taxon>
        <taxon>Bacillati</taxon>
        <taxon>Bacillota</taxon>
        <taxon>Bacilli</taxon>
        <taxon>Lactobacillales</taxon>
        <taxon>Streptococcaceae</taxon>
        <taxon>Streptococcus</taxon>
    </lineage>
</organism>
<feature type="transmembrane region" description="Helical" evidence="5">
    <location>
        <begin position="151"/>
        <end position="173"/>
    </location>
</feature>
<sequence>MFVIDRYAYNNRWTAVPVLHKFILYVLLMVISFSGFLPLQILLIVVMVPLTCYIAKIPVFKYLGWFRYPSIFILLSMATFVFSYGENSQQFLMAIPVGSHGYFGIFHASAKQVLPIMMRIYCSLISSYFMALTIPFNQMMKLFKSLHLPDILMELIVLMYRFIFLVLIEFLTIRDTLDLKFSFVNKKKTYLAWGRLANTLFVKLLADNQRLNDVLTLKFAQAKEIDEEE</sequence>
<dbReference type="CDD" id="cd16914">
    <property type="entry name" value="EcfT"/>
    <property type="match status" value="1"/>
</dbReference>
<comment type="subcellular location">
    <subcellularLocation>
        <location evidence="1">Membrane</location>
        <topology evidence="1">Multi-pass membrane protein</topology>
    </subcellularLocation>
</comment>
<name>A0AAX4AW12_STRPA</name>
<evidence type="ECO:0000256" key="5">
    <source>
        <dbReference type="SAM" id="Phobius"/>
    </source>
</evidence>
<feature type="transmembrane region" description="Helical" evidence="5">
    <location>
        <begin position="65"/>
        <end position="85"/>
    </location>
</feature>
<keyword evidence="4 5" id="KW-0472">Membrane</keyword>
<evidence type="ECO:0000313" key="6">
    <source>
        <dbReference type="EMBL" id="WNB82818.1"/>
    </source>
</evidence>
<reference evidence="6" key="1">
    <citation type="submission" date="2023-09" db="EMBL/GenBank/DDBJ databases">
        <title>Streptococcus_parasanguinius_hifiasm_complete_genome_Zymo_Research_ D6332.</title>
        <authorList>
            <person name="Damerum A."/>
        </authorList>
    </citation>
    <scope>NUCLEOTIDE SEQUENCE</scope>
    <source>
        <strain evidence="6">B-1756</strain>
    </source>
</reference>
<feature type="transmembrane region" description="Helical" evidence="5">
    <location>
        <begin position="120"/>
        <end position="139"/>
    </location>
</feature>
<dbReference type="InterPro" id="IPR003339">
    <property type="entry name" value="ABC/ECF_trnsptr_transmembrane"/>
</dbReference>
<dbReference type="RefSeq" id="WP_310744341.1">
    <property type="nucleotide sequence ID" value="NZ_CP133988.1"/>
</dbReference>
<evidence type="ECO:0000256" key="2">
    <source>
        <dbReference type="ARBA" id="ARBA00022692"/>
    </source>
</evidence>
<dbReference type="InterPro" id="IPR052770">
    <property type="entry name" value="Cobalt_transport_CbiQ"/>
</dbReference>
<proteinExistence type="predicted"/>
<protein>
    <submittedName>
        <fullName evidence="6">CbiQ family ECF transporter T component</fullName>
    </submittedName>
</protein>
<dbReference type="GO" id="GO:0006824">
    <property type="term" value="P:cobalt ion transport"/>
    <property type="evidence" value="ECO:0007669"/>
    <property type="project" value="TreeGrafter"/>
</dbReference>
<gene>
    <name evidence="6" type="ORF">RDV49_07830</name>
</gene>
<feature type="transmembrane region" description="Helical" evidence="5">
    <location>
        <begin position="22"/>
        <end position="53"/>
    </location>
</feature>
<dbReference type="AlphaFoldDB" id="A0AAX4AW12"/>
<accession>A0AAX4AW12</accession>
<evidence type="ECO:0000256" key="4">
    <source>
        <dbReference type="ARBA" id="ARBA00023136"/>
    </source>
</evidence>
<dbReference type="GO" id="GO:0043190">
    <property type="term" value="C:ATP-binding cassette (ABC) transporter complex"/>
    <property type="evidence" value="ECO:0007669"/>
    <property type="project" value="TreeGrafter"/>
</dbReference>
<dbReference type="Proteomes" id="UP001248323">
    <property type="component" value="Chromosome"/>
</dbReference>
<evidence type="ECO:0000256" key="3">
    <source>
        <dbReference type="ARBA" id="ARBA00022989"/>
    </source>
</evidence>
<dbReference type="EMBL" id="CP133988">
    <property type="protein sequence ID" value="WNB82818.1"/>
    <property type="molecule type" value="Genomic_DNA"/>
</dbReference>
<dbReference type="PANTHER" id="PTHR43723">
    <property type="entry name" value="COBALT TRANSPORT PROTEIN CBIQ"/>
    <property type="match status" value="1"/>
</dbReference>